<dbReference type="Pfam" id="PF21302">
    <property type="entry name" value="Zn_ribbon_RlmA"/>
    <property type="match status" value="1"/>
</dbReference>
<reference evidence="4" key="1">
    <citation type="journal article" date="2019" name="Int. J. Syst. Evol. Microbiol.">
        <title>The Global Catalogue of Microorganisms (GCM) 10K type strain sequencing project: providing services to taxonomists for standard genome sequencing and annotation.</title>
        <authorList>
            <consortium name="The Broad Institute Genomics Platform"/>
            <consortium name="The Broad Institute Genome Sequencing Center for Infectious Disease"/>
            <person name="Wu L."/>
            <person name="Ma J."/>
        </authorList>
    </citation>
    <scope>NUCLEOTIDE SEQUENCE [LARGE SCALE GENOMIC DNA]</scope>
    <source>
        <strain evidence="4">KCTC 32239</strain>
    </source>
</reference>
<dbReference type="Gene3D" id="3.40.50.150">
    <property type="entry name" value="Vaccinia Virus protein VP39"/>
    <property type="match status" value="1"/>
</dbReference>
<dbReference type="InterPro" id="IPR048647">
    <property type="entry name" value="RlmA_N"/>
</dbReference>
<dbReference type="PANTHER" id="PTHR42912">
    <property type="entry name" value="METHYLTRANSFERASE"/>
    <property type="match status" value="1"/>
</dbReference>
<keyword evidence="4" id="KW-1185">Reference proteome</keyword>
<evidence type="ECO:0000259" key="2">
    <source>
        <dbReference type="Pfam" id="PF21302"/>
    </source>
</evidence>
<protein>
    <submittedName>
        <fullName evidence="3">23S rRNA (Guanine(745)-N(1))-methyltransferase</fullName>
    </submittedName>
</protein>
<dbReference type="InterPro" id="IPR016718">
    <property type="entry name" value="rRNA_m1G-MeTrfase_A_prd"/>
</dbReference>
<comment type="caution">
    <text evidence="3">The sequence shown here is derived from an EMBL/GenBank/DDBJ whole genome shotgun (WGS) entry which is preliminary data.</text>
</comment>
<dbReference type="InterPro" id="IPR029063">
    <property type="entry name" value="SAM-dependent_MTases_sf"/>
</dbReference>
<accession>A0ABQ3AWW6</accession>
<dbReference type="InterPro" id="IPR013216">
    <property type="entry name" value="Methyltransf_11"/>
</dbReference>
<dbReference type="CDD" id="cd02440">
    <property type="entry name" value="AdoMet_MTases"/>
    <property type="match status" value="1"/>
</dbReference>
<dbReference type="Pfam" id="PF08241">
    <property type="entry name" value="Methyltransf_11"/>
    <property type="match status" value="1"/>
</dbReference>
<organism evidence="3 4">
    <name type="scientific">Cellvibrio zantedeschiae</name>
    <dbReference type="NCBI Taxonomy" id="1237077"/>
    <lineage>
        <taxon>Bacteria</taxon>
        <taxon>Pseudomonadati</taxon>
        <taxon>Pseudomonadota</taxon>
        <taxon>Gammaproteobacteria</taxon>
        <taxon>Cellvibrionales</taxon>
        <taxon>Cellvibrionaceae</taxon>
        <taxon>Cellvibrio</taxon>
    </lineage>
</organism>
<feature type="domain" description="Methyltransferase type 11" evidence="1">
    <location>
        <begin position="87"/>
        <end position="174"/>
    </location>
</feature>
<dbReference type="PIRSF" id="PIRSF018249">
    <property type="entry name" value="MyrA_prd"/>
    <property type="match status" value="1"/>
</dbReference>
<evidence type="ECO:0000313" key="3">
    <source>
        <dbReference type="EMBL" id="GGY69385.1"/>
    </source>
</evidence>
<dbReference type="InterPro" id="IPR050508">
    <property type="entry name" value="Methyltransf_Superfamily"/>
</dbReference>
<dbReference type="EMBL" id="BMYZ01000001">
    <property type="protein sequence ID" value="GGY69385.1"/>
    <property type="molecule type" value="Genomic_DNA"/>
</dbReference>
<dbReference type="SUPFAM" id="SSF53335">
    <property type="entry name" value="S-adenosyl-L-methionine-dependent methyltransferases"/>
    <property type="match status" value="1"/>
</dbReference>
<dbReference type="PANTHER" id="PTHR42912:SF45">
    <property type="entry name" value="23S RRNA (GUANINE(745)-N(1))-METHYLTRANSFERASE"/>
    <property type="match status" value="1"/>
</dbReference>
<name>A0ABQ3AWW6_9GAMM</name>
<proteinExistence type="predicted"/>
<sequence length="268" mass="29864">MKELICPLCSQFLIVNEQGLACANRHQFDRAKEGYFNLLPVHHKNSREPGDAKQQLAARRAFLTAGYFAPLLNELKKIIDPNSGSLLDIGCGEGYFTRGLAEHCKHADIYGIDIAKAGIRLAAKNRPSQTTYVVASSHLLPLADTSMDVIVRIYAPSKDEELFRVLKPDGKLFIVTPGDRHLIELRKRIYKEIKPHPQPKVPHGFKDLSHIEVSFPLSVPAGELTNALLEMTPFAWKLSSDLQVKLAGEGLVDLAHFQISTYEKVSLD</sequence>
<dbReference type="RefSeq" id="WP_189416748.1">
    <property type="nucleotide sequence ID" value="NZ_BMYZ01000001.1"/>
</dbReference>
<gene>
    <name evidence="3" type="primary">rrmA</name>
    <name evidence="3" type="ORF">GCM10011613_12150</name>
</gene>
<evidence type="ECO:0000313" key="4">
    <source>
        <dbReference type="Proteomes" id="UP000619761"/>
    </source>
</evidence>
<dbReference type="Proteomes" id="UP000619761">
    <property type="component" value="Unassembled WGS sequence"/>
</dbReference>
<feature type="domain" description="23S rRNA (guanine(745)-N(1))-methyltransferase N-terminal" evidence="2">
    <location>
        <begin position="5"/>
        <end position="47"/>
    </location>
</feature>
<evidence type="ECO:0000259" key="1">
    <source>
        <dbReference type="Pfam" id="PF08241"/>
    </source>
</evidence>